<protein>
    <submittedName>
        <fullName evidence="1">Uncharacterized protein</fullName>
    </submittedName>
</protein>
<organism evidence="1 2">
    <name type="scientific">Mediterraneibacter gnavus (strain ATCC 29149 / DSM 114966 / JCM 6515 / VPI C7-9)</name>
    <name type="common">Ruminococcus gnavus</name>
    <dbReference type="NCBI Taxonomy" id="411470"/>
    <lineage>
        <taxon>Bacteria</taxon>
        <taxon>Bacillati</taxon>
        <taxon>Bacillota</taxon>
        <taxon>Clostridia</taxon>
        <taxon>Lachnospirales</taxon>
        <taxon>Lachnospiraceae</taxon>
        <taxon>Mediterraneibacter</taxon>
    </lineage>
</organism>
<reference evidence="1 2" key="2">
    <citation type="submission" date="2007-06" db="EMBL/GenBank/DDBJ databases">
        <title>Draft genome sequence of Ruminococcus gnavus (ATCC 29149).</title>
        <authorList>
            <person name="Sudarsanam P."/>
            <person name="Ley R."/>
            <person name="Guruge J."/>
            <person name="Turnbaugh P.J."/>
            <person name="Mahowald M."/>
            <person name="Liep D."/>
            <person name="Gordon J."/>
        </authorList>
    </citation>
    <scope>NUCLEOTIDE SEQUENCE [LARGE SCALE GENOMIC DNA]</scope>
    <source>
        <strain evidence="1 2">ATCC 29149</strain>
    </source>
</reference>
<proteinExistence type="predicted"/>
<dbReference type="PaxDb" id="411470-RUMGNA_02979"/>
<name>A7B5X6_MEDG7</name>
<gene>
    <name evidence="1" type="ORF">RUMGNA_02979</name>
</gene>
<reference evidence="1 2" key="1">
    <citation type="submission" date="2007-04" db="EMBL/GenBank/DDBJ databases">
        <authorList>
            <person name="Fulton L."/>
            <person name="Clifton S."/>
            <person name="Fulton B."/>
            <person name="Xu J."/>
            <person name="Minx P."/>
            <person name="Pepin K.H."/>
            <person name="Johnson M."/>
            <person name="Thiruvilangam P."/>
            <person name="Bhonagiri V."/>
            <person name="Nash W.E."/>
            <person name="Mardis E.R."/>
            <person name="Wilson R.K."/>
        </authorList>
    </citation>
    <scope>NUCLEOTIDE SEQUENCE [LARGE SCALE GENOMIC DNA]</scope>
    <source>
        <strain evidence="1 2">ATCC 29149</strain>
    </source>
</reference>
<dbReference type="Proteomes" id="UP000004410">
    <property type="component" value="Unassembled WGS sequence"/>
</dbReference>
<comment type="caution">
    <text evidence="1">The sequence shown here is derived from an EMBL/GenBank/DDBJ whole genome shotgun (WGS) entry which is preliminary data.</text>
</comment>
<evidence type="ECO:0000313" key="1">
    <source>
        <dbReference type="EMBL" id="EDN76663.1"/>
    </source>
</evidence>
<sequence length="38" mass="4758">MYVQKGKRETLDFLIRGLFLSWHTIRKVFFLYQNFDVF</sequence>
<dbReference type="EMBL" id="AAYG02000026">
    <property type="protein sequence ID" value="EDN76663.1"/>
    <property type="molecule type" value="Genomic_DNA"/>
</dbReference>
<evidence type="ECO:0000313" key="2">
    <source>
        <dbReference type="Proteomes" id="UP000004410"/>
    </source>
</evidence>
<accession>A7B5X6</accession>
<dbReference type="AlphaFoldDB" id="A7B5X6"/>